<dbReference type="Proteomes" id="UP000001194">
    <property type="component" value="Unassembled WGS sequence"/>
</dbReference>
<organism evidence="2">
    <name type="scientific">Laccaria bicolor (strain S238N-H82 / ATCC MYA-4686)</name>
    <name type="common">Bicoloured deceiver</name>
    <name type="synonym">Laccaria laccata var. bicolor</name>
    <dbReference type="NCBI Taxonomy" id="486041"/>
    <lineage>
        <taxon>Eukaryota</taxon>
        <taxon>Fungi</taxon>
        <taxon>Dikarya</taxon>
        <taxon>Basidiomycota</taxon>
        <taxon>Agaricomycotina</taxon>
        <taxon>Agaricomycetes</taxon>
        <taxon>Agaricomycetidae</taxon>
        <taxon>Agaricales</taxon>
        <taxon>Agaricineae</taxon>
        <taxon>Hydnangiaceae</taxon>
        <taxon>Laccaria</taxon>
    </lineage>
</organism>
<evidence type="ECO:0000313" key="2">
    <source>
        <dbReference type="Proteomes" id="UP000001194"/>
    </source>
</evidence>
<dbReference type="InParanoid" id="B0D6A8"/>
<sequence>MNSRCRSSCLPRLIYIRLPSTQIFRHHSDSLSPHLGIPQYICWLLAIGSNIVTCEVMSLWSLYHTCEVRALENTTRRWLHLRRHGTGTQRHH</sequence>
<dbReference type="AlphaFoldDB" id="B0D6A8"/>
<evidence type="ECO:0000313" key="1">
    <source>
        <dbReference type="EMBL" id="EDR09914.1"/>
    </source>
</evidence>
<dbReference type="KEGG" id="lbc:LACBIDRAFT_318253"/>
<dbReference type="HOGENOM" id="CLU_2413616_0_0_1"/>
<keyword evidence="2" id="KW-1185">Reference proteome</keyword>
<dbReference type="GeneID" id="6075106"/>
<name>B0D6A8_LACBS</name>
<dbReference type="RefSeq" id="XP_001879299.1">
    <property type="nucleotide sequence ID" value="XM_001879264.1"/>
</dbReference>
<gene>
    <name evidence="1" type="ORF">LACBIDRAFT_318253</name>
</gene>
<proteinExistence type="predicted"/>
<dbReference type="EMBL" id="DS547098">
    <property type="protein sequence ID" value="EDR09914.1"/>
    <property type="molecule type" value="Genomic_DNA"/>
</dbReference>
<reference evidence="1 2" key="1">
    <citation type="journal article" date="2008" name="Nature">
        <title>The genome of Laccaria bicolor provides insights into mycorrhizal symbiosis.</title>
        <authorList>
            <person name="Martin F."/>
            <person name="Aerts A."/>
            <person name="Ahren D."/>
            <person name="Brun A."/>
            <person name="Danchin E.G.J."/>
            <person name="Duchaussoy F."/>
            <person name="Gibon J."/>
            <person name="Kohler A."/>
            <person name="Lindquist E."/>
            <person name="Pereda V."/>
            <person name="Salamov A."/>
            <person name="Shapiro H.J."/>
            <person name="Wuyts J."/>
            <person name="Blaudez D."/>
            <person name="Buee M."/>
            <person name="Brokstein P."/>
            <person name="Canbaeck B."/>
            <person name="Cohen D."/>
            <person name="Courty P.E."/>
            <person name="Coutinho P.M."/>
            <person name="Delaruelle C."/>
            <person name="Detter J.C."/>
            <person name="Deveau A."/>
            <person name="DiFazio S."/>
            <person name="Duplessis S."/>
            <person name="Fraissinet-Tachet L."/>
            <person name="Lucic E."/>
            <person name="Frey-Klett P."/>
            <person name="Fourrey C."/>
            <person name="Feussner I."/>
            <person name="Gay G."/>
            <person name="Grimwood J."/>
            <person name="Hoegger P.J."/>
            <person name="Jain P."/>
            <person name="Kilaru S."/>
            <person name="Labbe J."/>
            <person name="Lin Y.C."/>
            <person name="Legue V."/>
            <person name="Le Tacon F."/>
            <person name="Marmeisse R."/>
            <person name="Melayah D."/>
            <person name="Montanini B."/>
            <person name="Muratet M."/>
            <person name="Nehls U."/>
            <person name="Niculita-Hirzel H."/>
            <person name="Oudot-Le Secq M.P."/>
            <person name="Peter M."/>
            <person name="Quesneville H."/>
            <person name="Rajashekar B."/>
            <person name="Reich M."/>
            <person name="Rouhier N."/>
            <person name="Schmutz J."/>
            <person name="Yin T."/>
            <person name="Chalot M."/>
            <person name="Henrissat B."/>
            <person name="Kuees U."/>
            <person name="Lucas S."/>
            <person name="Van de Peer Y."/>
            <person name="Podila G.K."/>
            <person name="Polle A."/>
            <person name="Pukkila P.J."/>
            <person name="Richardson P.M."/>
            <person name="Rouze P."/>
            <person name="Sanders I.R."/>
            <person name="Stajich J.E."/>
            <person name="Tunlid A."/>
            <person name="Tuskan G."/>
            <person name="Grigoriev I.V."/>
        </authorList>
    </citation>
    <scope>NUCLEOTIDE SEQUENCE [LARGE SCALE GENOMIC DNA]</scope>
    <source>
        <strain evidence="2">S238N-H82 / ATCC MYA-4686</strain>
    </source>
</reference>
<protein>
    <submittedName>
        <fullName evidence="1">Predicted protein</fullName>
    </submittedName>
</protein>
<accession>B0D6A8</accession>